<dbReference type="EMBL" id="JBHTMY010000004">
    <property type="protein sequence ID" value="MFD1316860.1"/>
    <property type="molecule type" value="Genomic_DNA"/>
</dbReference>
<feature type="chain" id="PRO_5046558328" description="DUF4919 domain-containing protein" evidence="1">
    <location>
        <begin position="21"/>
        <end position="231"/>
    </location>
</feature>
<accession>A0ABW3Y5W3</accession>
<dbReference type="RefSeq" id="WP_377180316.1">
    <property type="nucleotide sequence ID" value="NZ_JBHTMY010000004.1"/>
</dbReference>
<protein>
    <recommendedName>
        <fullName evidence="4">DUF4919 domain-containing protein</fullName>
    </recommendedName>
</protein>
<evidence type="ECO:0000313" key="3">
    <source>
        <dbReference type="Proteomes" id="UP001597201"/>
    </source>
</evidence>
<keyword evidence="3" id="KW-1185">Reference proteome</keyword>
<evidence type="ECO:0008006" key="4">
    <source>
        <dbReference type="Google" id="ProtNLM"/>
    </source>
</evidence>
<reference evidence="3" key="1">
    <citation type="journal article" date="2019" name="Int. J. Syst. Evol. Microbiol.">
        <title>The Global Catalogue of Microorganisms (GCM) 10K type strain sequencing project: providing services to taxonomists for standard genome sequencing and annotation.</title>
        <authorList>
            <consortium name="The Broad Institute Genomics Platform"/>
            <consortium name="The Broad Institute Genome Sequencing Center for Infectious Disease"/>
            <person name="Wu L."/>
            <person name="Ma J."/>
        </authorList>
    </citation>
    <scope>NUCLEOTIDE SEQUENCE [LARGE SCALE GENOMIC DNA]</scope>
    <source>
        <strain evidence="3">CCUG 61485</strain>
    </source>
</reference>
<evidence type="ECO:0000313" key="2">
    <source>
        <dbReference type="EMBL" id="MFD1316860.1"/>
    </source>
</evidence>
<evidence type="ECO:0000256" key="1">
    <source>
        <dbReference type="SAM" id="SignalP"/>
    </source>
</evidence>
<comment type="caution">
    <text evidence="2">The sequence shown here is derived from an EMBL/GenBank/DDBJ whole genome shotgun (WGS) entry which is preliminary data.</text>
</comment>
<dbReference type="Proteomes" id="UP001597201">
    <property type="component" value="Unassembled WGS sequence"/>
</dbReference>
<keyword evidence="1" id="KW-0732">Signal</keyword>
<name>A0ABW3Y5W3_9FLAO</name>
<proteinExistence type="predicted"/>
<organism evidence="2 3">
    <name type="scientific">Namhaeicola litoreus</name>
    <dbReference type="NCBI Taxonomy" id="1052145"/>
    <lineage>
        <taxon>Bacteria</taxon>
        <taxon>Pseudomonadati</taxon>
        <taxon>Bacteroidota</taxon>
        <taxon>Flavobacteriia</taxon>
        <taxon>Flavobacteriales</taxon>
        <taxon>Flavobacteriaceae</taxon>
        <taxon>Namhaeicola</taxon>
    </lineage>
</organism>
<gene>
    <name evidence="2" type="ORF">ACFQ39_14635</name>
</gene>
<feature type="signal peptide" evidence="1">
    <location>
        <begin position="1"/>
        <end position="20"/>
    </location>
</feature>
<sequence>MKRKLLFFTLFVLMSISAISQMDYSEIKFKSNVYQYKDVMPRTEELGISKYLLAEIVETLGNSFYTKAEKEEIIEKAYLALTNPKLFDYVYKDFAVTSNNNWGSRNSQGEIILEPNPYLTDWTISDNEYPYFQLAFNKILDHFRLMSYGDDAESVASSFNELLITKDFKFSEPKEDDWAYSYLETINGELAEKGLVALVTKGYYQIVVCKIENKEKLTDLFEKFKWELVQP</sequence>